<dbReference type="SUPFAM" id="SSF56300">
    <property type="entry name" value="Metallo-dependent phosphatases"/>
    <property type="match status" value="1"/>
</dbReference>
<reference evidence="3" key="1">
    <citation type="journal article" date="2020" name="mSystems">
        <title>Genome- and Community-Level Interaction Insights into Carbon Utilization and Element Cycling Functions of Hydrothermarchaeota in Hydrothermal Sediment.</title>
        <authorList>
            <person name="Zhou Z."/>
            <person name="Liu Y."/>
            <person name="Xu W."/>
            <person name="Pan J."/>
            <person name="Luo Z.H."/>
            <person name="Li M."/>
        </authorList>
    </citation>
    <scope>NUCLEOTIDE SEQUENCE [LARGE SCALE GENOMIC DNA]</scope>
    <source>
        <strain evidence="2">SpSt-629</strain>
        <strain evidence="3">SpSt-688</strain>
    </source>
</reference>
<comment type="caution">
    <text evidence="3">The sequence shown here is derived from an EMBL/GenBank/DDBJ whole genome shotgun (WGS) entry which is preliminary data.</text>
</comment>
<dbReference type="InterPro" id="IPR029052">
    <property type="entry name" value="Metallo-depent_PP-like"/>
</dbReference>
<protein>
    <submittedName>
        <fullName evidence="3">Serine/threonine protein phosphatase</fullName>
    </submittedName>
</protein>
<dbReference type="PRINTS" id="PR00114">
    <property type="entry name" value="STPHPHTASE"/>
</dbReference>
<evidence type="ECO:0000259" key="1">
    <source>
        <dbReference type="PROSITE" id="PS00125"/>
    </source>
</evidence>
<dbReference type="SMART" id="SM00156">
    <property type="entry name" value="PP2Ac"/>
    <property type="match status" value="1"/>
</dbReference>
<dbReference type="PANTHER" id="PTHR11668:SF496">
    <property type="entry name" value="SERINE_THREONINE-PROTEIN PHOSPHATASE"/>
    <property type="match status" value="1"/>
</dbReference>
<proteinExistence type="predicted"/>
<dbReference type="EMBL" id="DTDH01000138">
    <property type="protein sequence ID" value="HGT98680.1"/>
    <property type="molecule type" value="Genomic_DNA"/>
</dbReference>
<organism evidence="3">
    <name type="scientific">Ignisphaera aggregans</name>
    <dbReference type="NCBI Taxonomy" id="334771"/>
    <lineage>
        <taxon>Archaea</taxon>
        <taxon>Thermoproteota</taxon>
        <taxon>Thermoprotei</taxon>
        <taxon>Desulfurococcales</taxon>
        <taxon>Desulfurococcaceae</taxon>
        <taxon>Ignisphaera</taxon>
    </lineage>
</organism>
<accession>A0A7J3MYZ1</accession>
<sequence>MDLDDLANKAIESCSNYNEYRDILKKFKDQLEFEYNMMDKKMVIVSNNIDKAVFFGDIHGDLHTLYLLIKETRLLELLRNGWYAVFLGDYIDRGENQLEVLALISLLKNEYPSRVITLRGNHEPVPHLVPYPHDYIHYLVHRFGKADGLELYELSRELFNYMPLALYIYGKLFAVHGGPPIKRVQKFEDPHEILSIENDIEAIEDMLWSDPIENDIEYVDSYRGAGKLWGIPITKQTLRKLNIKLIVRGHEPVNGYRFSHDGKVLTLFSMKGHYGNSCASCLKLHLDNLDEDSNESLENVIKNNIISV</sequence>
<dbReference type="PROSITE" id="PS00125">
    <property type="entry name" value="SER_THR_PHOSPHATASE"/>
    <property type="match status" value="1"/>
</dbReference>
<evidence type="ECO:0000313" key="3">
    <source>
        <dbReference type="EMBL" id="HGT98680.1"/>
    </source>
</evidence>
<dbReference type="InterPro" id="IPR006186">
    <property type="entry name" value="Ser/Thr-sp_prot-phosphatase"/>
</dbReference>
<dbReference type="EMBL" id="DTAU01000122">
    <property type="protein sequence ID" value="HFQ79270.1"/>
    <property type="molecule type" value="Genomic_DNA"/>
</dbReference>
<dbReference type="InterPro" id="IPR050341">
    <property type="entry name" value="PP1_catalytic_subunit"/>
</dbReference>
<feature type="domain" description="Serine/threonine specific protein phosphatases" evidence="1">
    <location>
        <begin position="118"/>
        <end position="123"/>
    </location>
</feature>
<gene>
    <name evidence="2" type="ORF">ENT99_06175</name>
    <name evidence="3" type="ORF">ENU64_04545</name>
</gene>
<dbReference type="PANTHER" id="PTHR11668">
    <property type="entry name" value="SERINE/THREONINE PROTEIN PHOSPHATASE"/>
    <property type="match status" value="1"/>
</dbReference>
<name>A0A7J3MYZ1_9CREN</name>
<dbReference type="InterPro" id="IPR004843">
    <property type="entry name" value="Calcineurin-like_PHP"/>
</dbReference>
<dbReference type="CDD" id="cd00144">
    <property type="entry name" value="MPP_PPP_family"/>
    <property type="match status" value="1"/>
</dbReference>
<evidence type="ECO:0000313" key="2">
    <source>
        <dbReference type="EMBL" id="HFQ79270.1"/>
    </source>
</evidence>
<dbReference type="GO" id="GO:0016787">
    <property type="term" value="F:hydrolase activity"/>
    <property type="evidence" value="ECO:0007669"/>
    <property type="project" value="InterPro"/>
</dbReference>
<dbReference type="AlphaFoldDB" id="A0A7J3MYZ1"/>
<dbReference type="Pfam" id="PF00149">
    <property type="entry name" value="Metallophos"/>
    <property type="match status" value="1"/>
</dbReference>
<dbReference type="Gene3D" id="3.60.21.10">
    <property type="match status" value="1"/>
</dbReference>